<keyword evidence="2" id="KW-1185">Reference proteome</keyword>
<dbReference type="AlphaFoldDB" id="A0A1H4GUY6"/>
<protein>
    <submittedName>
        <fullName evidence="1">Uncharacterized protein</fullName>
    </submittedName>
</protein>
<dbReference type="Proteomes" id="UP000199656">
    <property type="component" value="Unassembled WGS sequence"/>
</dbReference>
<sequence length="39" mass="4836">MLKIFFKKDLLNWELCHYLCNPKTEQYNELGHKKIVSFY</sequence>
<accession>A0A1H4GUY6</accession>
<evidence type="ECO:0000313" key="2">
    <source>
        <dbReference type="Proteomes" id="UP000199656"/>
    </source>
</evidence>
<organism evidence="1 2">
    <name type="scientific">Chitinophaga terrae</name>
    <name type="common">ex Kim and Jung 2007</name>
    <dbReference type="NCBI Taxonomy" id="408074"/>
    <lineage>
        <taxon>Bacteria</taxon>
        <taxon>Pseudomonadati</taxon>
        <taxon>Bacteroidota</taxon>
        <taxon>Chitinophagia</taxon>
        <taxon>Chitinophagales</taxon>
        <taxon>Chitinophagaceae</taxon>
        <taxon>Chitinophaga</taxon>
    </lineage>
</organism>
<reference evidence="2" key="1">
    <citation type="submission" date="2016-10" db="EMBL/GenBank/DDBJ databases">
        <authorList>
            <person name="Varghese N."/>
            <person name="Submissions S."/>
        </authorList>
    </citation>
    <scope>NUCLEOTIDE SEQUENCE [LARGE SCALE GENOMIC DNA]</scope>
    <source>
        <strain evidence="2">DSM 23920</strain>
    </source>
</reference>
<name>A0A1H4GUY6_9BACT</name>
<gene>
    <name evidence="1" type="ORF">SAMN05660909_05669</name>
</gene>
<dbReference type="STRING" id="408074.SAMN05660909_05669"/>
<dbReference type="EMBL" id="FNRL01000057">
    <property type="protein sequence ID" value="SEB12442.1"/>
    <property type="molecule type" value="Genomic_DNA"/>
</dbReference>
<evidence type="ECO:0000313" key="1">
    <source>
        <dbReference type="EMBL" id="SEB12442.1"/>
    </source>
</evidence>
<proteinExistence type="predicted"/>